<dbReference type="InterPro" id="IPR026591">
    <property type="entry name" value="Sirtuin_cat_small_dom_sf"/>
</dbReference>
<dbReference type="InterPro" id="IPR050134">
    <property type="entry name" value="NAD-dep_sirtuin_deacylases"/>
</dbReference>
<reference evidence="5 6" key="1">
    <citation type="submission" date="2019-05" db="EMBL/GenBank/DDBJ databases">
        <title>The compact genome of Giardia muris reveals important steps in the evolution of intestinal protozoan parasites.</title>
        <authorList>
            <person name="Xu F."/>
            <person name="Jimenez-Gonzalez A."/>
            <person name="Einarsson E."/>
            <person name="Astvaldsson A."/>
            <person name="Peirasmaki D."/>
            <person name="Eckmann L."/>
            <person name="Andersson J.O."/>
            <person name="Svard S.G."/>
            <person name="Jerlstrom-Hultqvist J."/>
        </authorList>
    </citation>
    <scope>NUCLEOTIDE SEQUENCE [LARGE SCALE GENOMIC DNA]</scope>
    <source>
        <strain evidence="5 6">Roberts-Thomson</strain>
    </source>
</reference>
<keyword evidence="2" id="KW-0520">NAD</keyword>
<dbReference type="PANTHER" id="PTHR11085">
    <property type="entry name" value="NAD-DEPENDENT PROTEIN DEACYLASE SIRTUIN-5, MITOCHONDRIAL-RELATED"/>
    <property type="match status" value="1"/>
</dbReference>
<evidence type="ECO:0000259" key="4">
    <source>
        <dbReference type="PROSITE" id="PS50305"/>
    </source>
</evidence>
<protein>
    <submittedName>
        <fullName evidence="5">Transcriptional regulator, Sir2 family</fullName>
    </submittedName>
</protein>
<dbReference type="PANTHER" id="PTHR11085:SF10">
    <property type="entry name" value="NAD-DEPENDENT PROTEIN DEACYLASE SIRTUIN-5, MITOCHONDRIAL-RELATED"/>
    <property type="match status" value="1"/>
</dbReference>
<dbReference type="VEuPathDB" id="GiardiaDB:GMRT_14312"/>
<sequence length="389" mass="43553">MVIQERSRLEKVTSTFRTLSTSLQLELLECFRDELGDFPKQGGSIPTGSLANLIDLAIAMRQGLQVVFITGAGLSVASGITPYRYSSKAIWSQFVTTSGERTSFKQDPDRYWNHFWLRTHEVPSFINALPNDGHMAITTILRLTSAVVVTQNIDRLHTKAGIEPERLVEIHGRLGVYKCVNQASANSKMSKQKSCPYSKHMVIRLHNLDEYAIEGTSLAAGNLRVKVPRCPGCFAPVMPHALMFDEQYVGHDFYGYYKAERWIRGARVLIFVGTSFSVNITQDAINIALEKGIRLFNFNVSRDIRMEETSYSIANEKLSRVGLRPHSTALDLQSILGPSEITLPLLSRILLELMGRGVARRWSRPRLVCYQNGTSDAPDEFIGSPALTI</sequence>
<keyword evidence="1" id="KW-0808">Transferase</keyword>
<evidence type="ECO:0000313" key="6">
    <source>
        <dbReference type="Proteomes" id="UP000315496"/>
    </source>
</evidence>
<dbReference type="InterPro" id="IPR003000">
    <property type="entry name" value="Sirtuin"/>
</dbReference>
<proteinExistence type="predicted"/>
<dbReference type="GO" id="GO:0070403">
    <property type="term" value="F:NAD+ binding"/>
    <property type="evidence" value="ECO:0007669"/>
    <property type="project" value="InterPro"/>
</dbReference>
<dbReference type="Pfam" id="PF02146">
    <property type="entry name" value="SIR2"/>
    <property type="match status" value="1"/>
</dbReference>
<evidence type="ECO:0000256" key="2">
    <source>
        <dbReference type="ARBA" id="ARBA00023027"/>
    </source>
</evidence>
<comment type="caution">
    <text evidence="3">Lacks conserved residue(s) required for the propagation of feature annotation.</text>
</comment>
<organism evidence="5 6">
    <name type="scientific">Giardia muris</name>
    <dbReference type="NCBI Taxonomy" id="5742"/>
    <lineage>
        <taxon>Eukaryota</taxon>
        <taxon>Metamonada</taxon>
        <taxon>Diplomonadida</taxon>
        <taxon>Hexamitidae</taxon>
        <taxon>Giardiinae</taxon>
        <taxon>Giardia</taxon>
    </lineage>
</organism>
<evidence type="ECO:0000256" key="1">
    <source>
        <dbReference type="ARBA" id="ARBA00022679"/>
    </source>
</evidence>
<dbReference type="EMBL" id="VDLU01000001">
    <property type="protein sequence ID" value="TNJ30147.1"/>
    <property type="molecule type" value="Genomic_DNA"/>
</dbReference>
<evidence type="ECO:0000256" key="3">
    <source>
        <dbReference type="PROSITE-ProRule" id="PRU00236"/>
    </source>
</evidence>
<dbReference type="PROSITE" id="PS50305">
    <property type="entry name" value="SIRTUIN"/>
    <property type="match status" value="1"/>
</dbReference>
<keyword evidence="6" id="KW-1185">Reference proteome</keyword>
<dbReference type="SUPFAM" id="SSF52467">
    <property type="entry name" value="DHS-like NAD/FAD-binding domain"/>
    <property type="match status" value="1"/>
</dbReference>
<dbReference type="GO" id="GO:0005634">
    <property type="term" value="C:nucleus"/>
    <property type="evidence" value="ECO:0007669"/>
    <property type="project" value="TreeGrafter"/>
</dbReference>
<evidence type="ECO:0000313" key="5">
    <source>
        <dbReference type="EMBL" id="TNJ30147.1"/>
    </source>
</evidence>
<dbReference type="InterPro" id="IPR026590">
    <property type="entry name" value="Ssirtuin_cat_dom"/>
</dbReference>
<dbReference type="Gene3D" id="3.40.50.1220">
    <property type="entry name" value="TPP-binding domain"/>
    <property type="match status" value="1"/>
</dbReference>
<gene>
    <name evidence="5" type="ORF">GMRT_14312</name>
</gene>
<name>A0A4Z1TA99_GIAMU</name>
<feature type="domain" description="Deacetylase sirtuin-type" evidence="4">
    <location>
        <begin position="46"/>
        <end position="357"/>
    </location>
</feature>
<accession>A0A4Z1TA99</accession>
<dbReference type="AlphaFoldDB" id="A0A4Z1TA99"/>
<comment type="caution">
    <text evidence="5">The sequence shown here is derived from an EMBL/GenBank/DDBJ whole genome shotgun (WGS) entry which is preliminary data.</text>
</comment>
<dbReference type="Gene3D" id="3.30.1600.10">
    <property type="entry name" value="SIR2/SIRT2 'Small Domain"/>
    <property type="match status" value="1"/>
</dbReference>
<dbReference type="InterPro" id="IPR029035">
    <property type="entry name" value="DHS-like_NAD/FAD-binding_dom"/>
</dbReference>
<dbReference type="GO" id="GO:0017136">
    <property type="term" value="F:histone deacetylase activity, NAD-dependent"/>
    <property type="evidence" value="ECO:0007669"/>
    <property type="project" value="TreeGrafter"/>
</dbReference>
<dbReference type="Proteomes" id="UP000315496">
    <property type="component" value="Chromosome 1"/>
</dbReference>
<dbReference type="OrthoDB" id="424302at2759"/>